<dbReference type="AlphaFoldDB" id="A0ABD5ZLR6"/>
<accession>A0ABD5ZLR6</accession>
<reference evidence="2 3" key="1">
    <citation type="journal article" date="2019" name="Int. J. Syst. Evol. Microbiol.">
        <title>The Global Catalogue of Microorganisms (GCM) 10K type strain sequencing project: providing services to taxonomists for standard genome sequencing and annotation.</title>
        <authorList>
            <consortium name="The Broad Institute Genomics Platform"/>
            <consortium name="The Broad Institute Genome Sequencing Center for Infectious Disease"/>
            <person name="Wu L."/>
            <person name="Ma J."/>
        </authorList>
    </citation>
    <scope>NUCLEOTIDE SEQUENCE [LARGE SCALE GENOMIC DNA]</scope>
    <source>
        <strain evidence="2 3">DT85</strain>
    </source>
</reference>
<evidence type="ECO:0000313" key="2">
    <source>
        <dbReference type="EMBL" id="MFC7234245.1"/>
    </source>
</evidence>
<protein>
    <submittedName>
        <fullName evidence="2">Uncharacterized protein</fullName>
    </submittedName>
</protein>
<feature type="region of interest" description="Disordered" evidence="1">
    <location>
        <begin position="178"/>
        <end position="294"/>
    </location>
</feature>
<dbReference type="EMBL" id="JBHTAP010000001">
    <property type="protein sequence ID" value="MFC7234245.1"/>
    <property type="molecule type" value="Genomic_DNA"/>
</dbReference>
<dbReference type="RefSeq" id="WP_276235246.1">
    <property type="nucleotide sequence ID" value="NZ_CP119802.1"/>
</dbReference>
<proteinExistence type="predicted"/>
<evidence type="ECO:0000313" key="3">
    <source>
        <dbReference type="Proteomes" id="UP001596398"/>
    </source>
</evidence>
<keyword evidence="3" id="KW-1185">Reference proteome</keyword>
<organism evidence="2 3">
    <name type="scientific">Halosegnis marinus</name>
    <dbReference type="NCBI Taxonomy" id="3034023"/>
    <lineage>
        <taxon>Archaea</taxon>
        <taxon>Methanobacteriati</taxon>
        <taxon>Methanobacteriota</taxon>
        <taxon>Stenosarchaea group</taxon>
        <taxon>Halobacteria</taxon>
        <taxon>Halobacteriales</taxon>
        <taxon>Natronomonadaceae</taxon>
        <taxon>Halosegnis</taxon>
    </lineage>
</organism>
<evidence type="ECO:0000256" key="1">
    <source>
        <dbReference type="SAM" id="MobiDB-lite"/>
    </source>
</evidence>
<feature type="compositionally biased region" description="Basic and acidic residues" evidence="1">
    <location>
        <begin position="231"/>
        <end position="266"/>
    </location>
</feature>
<dbReference type="Proteomes" id="UP001596398">
    <property type="component" value="Unassembled WGS sequence"/>
</dbReference>
<feature type="compositionally biased region" description="Gly residues" evidence="1">
    <location>
        <begin position="205"/>
        <end position="221"/>
    </location>
</feature>
<sequence length="294" mass="29669">MTDRPVVVVVVVALALLGAVAPAVAVPTGDAAGSASGAAQAANNTTNSTGLGASISGFMQTSAASAEGEVDDEVFRGRFANASNETRRALVEQRGDELVERLERLRAQRAELLNGSDDLTVGERARAARLLTEIRSLRTAINTTDAAAAEVGVNATRLAELRENASELDGPEVAELARGLAGRGPPADRGPDRDGNTTDTDDDGPGGSGEDARGNGNGRGNGSATPGNGTDGDRGNNSERGNDGDRGNNSERGNDGDRGNNSERGDGGVTGTPIATPTPTPTATPTPTDAEGGD</sequence>
<dbReference type="GeneID" id="79265911"/>
<name>A0ABD5ZLR6_9EURY</name>
<comment type="caution">
    <text evidence="2">The sequence shown here is derived from an EMBL/GenBank/DDBJ whole genome shotgun (WGS) entry which is preliminary data.</text>
</comment>
<gene>
    <name evidence="2" type="ORF">ACFQJ4_02830</name>
</gene>